<proteinExistence type="predicted"/>
<reference evidence="4 5" key="1">
    <citation type="journal article" date="2019" name="Nat. Microbiol.">
        <title>Expanding anaerobic alkane metabolism in the domain of Archaea.</title>
        <authorList>
            <person name="Wang Y."/>
            <person name="Wegener G."/>
            <person name="Hou J."/>
            <person name="Wang F."/>
            <person name="Xiao X."/>
        </authorList>
    </citation>
    <scope>NUCLEOTIDE SEQUENCE [LARGE SCALE GENOMIC DNA]</scope>
    <source>
        <strain evidence="4">WYZ-LMO10</strain>
    </source>
</reference>
<dbReference type="PANTHER" id="PTHR43637:SF2">
    <property type="entry name" value="PROTEIN GVPD 1"/>
    <property type="match status" value="1"/>
</dbReference>
<evidence type="ECO:0000313" key="4">
    <source>
        <dbReference type="EMBL" id="TDA38670.1"/>
    </source>
</evidence>
<dbReference type="SUPFAM" id="SSF52540">
    <property type="entry name" value="P-loop containing nucleoside triphosphate hydrolases"/>
    <property type="match status" value="1"/>
</dbReference>
<dbReference type="Pfam" id="PF06745">
    <property type="entry name" value="ATPase"/>
    <property type="match status" value="1"/>
</dbReference>
<accession>A0A523BDY0</accession>
<evidence type="ECO:0000256" key="2">
    <source>
        <dbReference type="ARBA" id="ARBA00022840"/>
    </source>
</evidence>
<evidence type="ECO:0000256" key="1">
    <source>
        <dbReference type="ARBA" id="ARBA00022741"/>
    </source>
</evidence>
<dbReference type="PROSITE" id="PS51146">
    <property type="entry name" value="KAIC"/>
    <property type="match status" value="1"/>
</dbReference>
<name>A0A523BDY0_9CREN</name>
<comment type="caution">
    <text evidence="4">The sequence shown here is derived from an EMBL/GenBank/DDBJ whole genome shotgun (WGS) entry which is preliminary data.</text>
</comment>
<dbReference type="Proteomes" id="UP000315399">
    <property type="component" value="Unassembled WGS sequence"/>
</dbReference>
<organism evidence="4 5">
    <name type="scientific">Thermoproteota archaeon</name>
    <dbReference type="NCBI Taxonomy" id="2056631"/>
    <lineage>
        <taxon>Archaea</taxon>
        <taxon>Thermoproteota</taxon>
    </lineage>
</organism>
<dbReference type="InterPro" id="IPR014774">
    <property type="entry name" value="KaiC-like_dom"/>
</dbReference>
<evidence type="ECO:0000259" key="3">
    <source>
        <dbReference type="PROSITE" id="PS51146"/>
    </source>
</evidence>
<protein>
    <recommendedName>
        <fullName evidence="3">KaiC domain-containing protein</fullName>
    </recommendedName>
</protein>
<dbReference type="AlphaFoldDB" id="A0A523BDY0"/>
<dbReference type="PRINTS" id="PR01874">
    <property type="entry name" value="DNAREPAIRADA"/>
</dbReference>
<dbReference type="EMBL" id="QNVH01000031">
    <property type="protein sequence ID" value="TDA38670.1"/>
    <property type="molecule type" value="Genomic_DNA"/>
</dbReference>
<gene>
    <name evidence="4" type="ORF">DSO08_03770</name>
</gene>
<dbReference type="GO" id="GO:0005524">
    <property type="term" value="F:ATP binding"/>
    <property type="evidence" value="ECO:0007669"/>
    <property type="project" value="UniProtKB-KW"/>
</dbReference>
<keyword evidence="1" id="KW-0547">Nucleotide-binding</keyword>
<dbReference type="InterPro" id="IPR010624">
    <property type="entry name" value="KaiC_dom"/>
</dbReference>
<dbReference type="InterPro" id="IPR027417">
    <property type="entry name" value="P-loop_NTPase"/>
</dbReference>
<sequence>MSYITLGIPMIDSLLPDGIPRNSFVLLFGEGGTGKSVAIAQAAGTRIRLGEPCIFVTFDDSPSSIINNFLRLGYEVRGALANNILRIVDCFSFRARTQPKPTEGIRIVQNPKDHHELTGTLLSTAEGIEGKGTIFIDSLTEFFTISEPTSTLETVKNWRAEFCKMMGIPIFATYHIGLKSIDEFAAMIDYLVDGIIDFRFDPLLAQQGLLARQLRVRKMKGAVHDTIWHYFTIERGGLIPMKTQGASEPAHKKSK</sequence>
<dbReference type="PANTHER" id="PTHR43637">
    <property type="entry name" value="UPF0273 PROTEIN TM_0370"/>
    <property type="match status" value="1"/>
</dbReference>
<keyword evidence="2" id="KW-0067">ATP-binding</keyword>
<dbReference type="Gene3D" id="3.40.50.300">
    <property type="entry name" value="P-loop containing nucleotide triphosphate hydrolases"/>
    <property type="match status" value="1"/>
</dbReference>
<evidence type="ECO:0000313" key="5">
    <source>
        <dbReference type="Proteomes" id="UP000315399"/>
    </source>
</evidence>
<feature type="domain" description="KaiC" evidence="3">
    <location>
        <begin position="2"/>
        <end position="255"/>
    </location>
</feature>